<dbReference type="InParanoid" id="G2XQY6"/>
<dbReference type="EMBL" id="FQ790254">
    <property type="protein sequence ID" value="CCD33673.1"/>
    <property type="molecule type" value="Genomic_DNA"/>
</dbReference>
<evidence type="ECO:0000313" key="2">
    <source>
        <dbReference type="Proteomes" id="UP000008177"/>
    </source>
</evidence>
<sequence length="45" mass="5157">MRDPDLLPVLDRMTAIAPPLVLRVPCQKNAWMDGWMHVLPAHTSY</sequence>
<reference evidence="2" key="1">
    <citation type="journal article" date="2011" name="PLoS Genet.">
        <title>Genomic analysis of the necrotrophic fungal pathogens Sclerotinia sclerotiorum and Botrytis cinerea.</title>
        <authorList>
            <person name="Amselem J."/>
            <person name="Cuomo C.A."/>
            <person name="van Kan J.A."/>
            <person name="Viaud M."/>
            <person name="Benito E.P."/>
            <person name="Couloux A."/>
            <person name="Coutinho P.M."/>
            <person name="de Vries R.P."/>
            <person name="Dyer P.S."/>
            <person name="Fillinger S."/>
            <person name="Fournier E."/>
            <person name="Gout L."/>
            <person name="Hahn M."/>
            <person name="Kohn L."/>
            <person name="Lapalu N."/>
            <person name="Plummer K.M."/>
            <person name="Pradier J.M."/>
            <person name="Quevillon E."/>
            <person name="Sharon A."/>
            <person name="Simon A."/>
            <person name="ten Have A."/>
            <person name="Tudzynski B."/>
            <person name="Tudzynski P."/>
            <person name="Wincker P."/>
            <person name="Andrew M."/>
            <person name="Anthouard V."/>
            <person name="Beever R.E."/>
            <person name="Beffa R."/>
            <person name="Benoit I."/>
            <person name="Bouzid O."/>
            <person name="Brault B."/>
            <person name="Chen Z."/>
            <person name="Choquer M."/>
            <person name="Collemare J."/>
            <person name="Cotton P."/>
            <person name="Danchin E.G."/>
            <person name="Da Silva C."/>
            <person name="Gautier A."/>
            <person name="Giraud C."/>
            <person name="Giraud T."/>
            <person name="Gonzalez C."/>
            <person name="Grossetete S."/>
            <person name="Guldener U."/>
            <person name="Henrissat B."/>
            <person name="Howlett B.J."/>
            <person name="Kodira C."/>
            <person name="Kretschmer M."/>
            <person name="Lappartient A."/>
            <person name="Leroch M."/>
            <person name="Levis C."/>
            <person name="Mauceli E."/>
            <person name="Neuveglise C."/>
            <person name="Oeser B."/>
            <person name="Pearson M."/>
            <person name="Poulain J."/>
            <person name="Poussereau N."/>
            <person name="Quesneville H."/>
            <person name="Rascle C."/>
            <person name="Schumacher J."/>
            <person name="Segurens B."/>
            <person name="Sexton A."/>
            <person name="Silva E."/>
            <person name="Sirven C."/>
            <person name="Soanes D.M."/>
            <person name="Talbot N.J."/>
            <person name="Templeton M."/>
            <person name="Yandava C."/>
            <person name="Yarden O."/>
            <person name="Zeng Q."/>
            <person name="Rollins J.A."/>
            <person name="Lebrun M.H."/>
            <person name="Dickman M."/>
        </authorList>
    </citation>
    <scope>NUCLEOTIDE SEQUENCE [LARGE SCALE GENOMIC DNA]</scope>
    <source>
        <strain evidence="2">T4</strain>
    </source>
</reference>
<evidence type="ECO:0000313" key="1">
    <source>
        <dbReference type="EMBL" id="CCD33673.1"/>
    </source>
</evidence>
<dbReference type="AlphaFoldDB" id="G2XQY6"/>
<accession>G2XQY6</accession>
<organism evidence="1 2">
    <name type="scientific">Botryotinia fuckeliana (strain T4)</name>
    <name type="common">Noble rot fungus</name>
    <name type="synonym">Botrytis cinerea</name>
    <dbReference type="NCBI Taxonomy" id="999810"/>
    <lineage>
        <taxon>Eukaryota</taxon>
        <taxon>Fungi</taxon>
        <taxon>Dikarya</taxon>
        <taxon>Ascomycota</taxon>
        <taxon>Pezizomycotina</taxon>
        <taxon>Leotiomycetes</taxon>
        <taxon>Helotiales</taxon>
        <taxon>Sclerotiniaceae</taxon>
        <taxon>Botrytis</taxon>
    </lineage>
</organism>
<proteinExistence type="predicted"/>
<dbReference type="Proteomes" id="UP000008177">
    <property type="component" value="Unplaced contigs"/>
</dbReference>
<protein>
    <submittedName>
        <fullName evidence="1">Uncharacterized protein</fullName>
    </submittedName>
</protein>
<name>G2XQY6_BOTF4</name>
<gene>
    <name evidence="1" type="ORF">BofuT4_uP068190.1</name>
</gene>
<dbReference type="HOGENOM" id="CLU_3207510_0_0_1"/>